<feature type="transmembrane region" description="Helical" evidence="4">
    <location>
        <begin position="121"/>
        <end position="140"/>
    </location>
</feature>
<dbReference type="PANTHER" id="PTHR24421:SF62">
    <property type="entry name" value="SENSORY TRANSDUCTION HISTIDINE KINASE"/>
    <property type="match status" value="1"/>
</dbReference>
<keyword evidence="2 7" id="KW-0418">Kinase</keyword>
<keyword evidence="1" id="KW-0808">Transferase</keyword>
<evidence type="ECO:0000313" key="8">
    <source>
        <dbReference type="Proteomes" id="UP000577956"/>
    </source>
</evidence>
<comment type="caution">
    <text evidence="7">The sequence shown here is derived from an EMBL/GenBank/DDBJ whole genome shotgun (WGS) entry which is preliminary data.</text>
</comment>
<dbReference type="GO" id="GO:0000155">
    <property type="term" value="F:phosphorelay sensor kinase activity"/>
    <property type="evidence" value="ECO:0007669"/>
    <property type="project" value="InterPro"/>
</dbReference>
<dbReference type="InterPro" id="IPR011712">
    <property type="entry name" value="Sig_transdc_His_kin_sub3_dim/P"/>
</dbReference>
<evidence type="ECO:0000256" key="3">
    <source>
        <dbReference type="ARBA" id="ARBA00023012"/>
    </source>
</evidence>
<feature type="domain" description="Histidine kinase/HSP90-like ATPase" evidence="5">
    <location>
        <begin position="310"/>
        <end position="401"/>
    </location>
</feature>
<dbReference type="EMBL" id="BONN01000001">
    <property type="protein sequence ID" value="GIG31460.1"/>
    <property type="molecule type" value="Genomic_DNA"/>
</dbReference>
<dbReference type="GO" id="GO:0046983">
    <property type="term" value="F:protein dimerization activity"/>
    <property type="evidence" value="ECO:0007669"/>
    <property type="project" value="InterPro"/>
</dbReference>
<dbReference type="SMART" id="SM00387">
    <property type="entry name" value="HATPase_c"/>
    <property type="match status" value="1"/>
</dbReference>
<proteinExistence type="predicted"/>
<dbReference type="Gene3D" id="1.20.5.1930">
    <property type="match status" value="1"/>
</dbReference>
<reference evidence="7 8" key="1">
    <citation type="submission" date="2020-07" db="EMBL/GenBank/DDBJ databases">
        <title>Sequencing the genomes of 1000 actinobacteria strains.</title>
        <authorList>
            <person name="Klenk H.-P."/>
        </authorList>
    </citation>
    <scope>NUCLEOTIDE SEQUENCE [LARGE SCALE GENOMIC DNA]</scope>
    <source>
        <strain evidence="7 8">DSM 24482</strain>
    </source>
</reference>
<feature type="transmembrane region" description="Helical" evidence="4">
    <location>
        <begin position="152"/>
        <end position="170"/>
    </location>
</feature>
<evidence type="ECO:0000256" key="2">
    <source>
        <dbReference type="ARBA" id="ARBA00022777"/>
    </source>
</evidence>
<evidence type="ECO:0000313" key="7">
    <source>
        <dbReference type="EMBL" id="NYD85531.1"/>
    </source>
</evidence>
<sequence>MSAPGPPVPVSGVDRHGFWLRTLRMWDLVLVAMLAVYAVAVLVDTMPPARKAVALGTLAVLGLAYLLVGRRGAVRGDPRLADAYLVLLVVVVVVQVAMGGIGSVLLFVAFSHIWFFSRHRWAGVAWCTVLTVGIVAAAATRLGTDLQATAEIGAQFGVALVFAIVLGLWVTQVAEQSEERAYLLEELRAAQDELASSHHASGVLAERARLAGEIHDTLAQGFTSVVMLAQAASAEIEHGRTDQARRRVGQMEQVARDNLAEARALVAAFAPPDLAAGGLADALVRLGRRFGDETGVHVDVEADDDGIGREAQVVLLRAAQEALANVRKHADASTVVLRLRRDAGGARLEVVDDGRGLPADAAEGNGLRGMRARAGASGGTLDVAPGPGRGTQVLLQLPSAALVAGAVPGASPGGGTAVEEAS</sequence>
<dbReference type="Gene3D" id="3.30.565.10">
    <property type="entry name" value="Histidine kinase-like ATPase, C-terminal domain"/>
    <property type="match status" value="1"/>
</dbReference>
<protein>
    <submittedName>
        <fullName evidence="7">Signal transduction histidine kinase</fullName>
    </submittedName>
    <submittedName>
        <fullName evidence="6">Two-component sensor histidine kinase</fullName>
    </submittedName>
</protein>
<keyword evidence="4" id="KW-0472">Membrane</keyword>
<dbReference type="AlphaFoldDB" id="A0A7Y9FGG2"/>
<dbReference type="PANTHER" id="PTHR24421">
    <property type="entry name" value="NITRATE/NITRITE SENSOR PROTEIN NARX-RELATED"/>
    <property type="match status" value="1"/>
</dbReference>
<accession>A0A7Y9FGG2</accession>
<dbReference type="InterPro" id="IPR017205">
    <property type="entry name" value="Sig_transdc_His_kinase_ChrS"/>
</dbReference>
<reference evidence="6 9" key="2">
    <citation type="submission" date="2021-01" db="EMBL/GenBank/DDBJ databases">
        <title>Whole genome shotgun sequence of Cellulomonas oligotrophica NBRC 109435.</title>
        <authorList>
            <person name="Komaki H."/>
            <person name="Tamura T."/>
        </authorList>
    </citation>
    <scope>NUCLEOTIDE SEQUENCE [LARGE SCALE GENOMIC DNA]</scope>
    <source>
        <strain evidence="6 9">NBRC 109435</strain>
    </source>
</reference>
<dbReference type="InterPro" id="IPR050482">
    <property type="entry name" value="Sensor_HK_TwoCompSys"/>
</dbReference>
<name>A0A7Y9FGG2_9CELL</name>
<evidence type="ECO:0000313" key="6">
    <source>
        <dbReference type="EMBL" id="GIG31460.1"/>
    </source>
</evidence>
<dbReference type="CDD" id="cd16917">
    <property type="entry name" value="HATPase_UhpB-NarQ-NarX-like"/>
    <property type="match status" value="1"/>
</dbReference>
<organism evidence="7 8">
    <name type="scientific">Cellulomonas oligotrophica</name>
    <dbReference type="NCBI Taxonomy" id="931536"/>
    <lineage>
        <taxon>Bacteria</taxon>
        <taxon>Bacillati</taxon>
        <taxon>Actinomycetota</taxon>
        <taxon>Actinomycetes</taxon>
        <taxon>Micrococcales</taxon>
        <taxon>Cellulomonadaceae</taxon>
        <taxon>Cellulomonas</taxon>
    </lineage>
</organism>
<dbReference type="Proteomes" id="UP000577956">
    <property type="component" value="Unassembled WGS sequence"/>
</dbReference>
<dbReference type="InterPro" id="IPR036890">
    <property type="entry name" value="HATPase_C_sf"/>
</dbReference>
<feature type="transmembrane region" description="Helical" evidence="4">
    <location>
        <begin position="25"/>
        <end position="43"/>
    </location>
</feature>
<keyword evidence="4" id="KW-1133">Transmembrane helix</keyword>
<evidence type="ECO:0000256" key="1">
    <source>
        <dbReference type="ARBA" id="ARBA00022679"/>
    </source>
</evidence>
<dbReference type="SUPFAM" id="SSF55874">
    <property type="entry name" value="ATPase domain of HSP90 chaperone/DNA topoisomerase II/histidine kinase"/>
    <property type="match status" value="1"/>
</dbReference>
<dbReference type="GO" id="GO:0016020">
    <property type="term" value="C:membrane"/>
    <property type="evidence" value="ECO:0007669"/>
    <property type="project" value="InterPro"/>
</dbReference>
<dbReference type="Pfam" id="PF02518">
    <property type="entry name" value="HATPase_c"/>
    <property type="match status" value="1"/>
</dbReference>
<evidence type="ECO:0000313" key="9">
    <source>
        <dbReference type="Proteomes" id="UP000618382"/>
    </source>
</evidence>
<dbReference type="InterPro" id="IPR003594">
    <property type="entry name" value="HATPase_dom"/>
</dbReference>
<dbReference type="Proteomes" id="UP000618382">
    <property type="component" value="Unassembled WGS sequence"/>
</dbReference>
<keyword evidence="4" id="KW-0812">Transmembrane</keyword>
<feature type="transmembrane region" description="Helical" evidence="4">
    <location>
        <begin position="84"/>
        <end position="115"/>
    </location>
</feature>
<evidence type="ECO:0000259" key="5">
    <source>
        <dbReference type="SMART" id="SM00387"/>
    </source>
</evidence>
<dbReference type="PIRSF" id="PIRSF037434">
    <property type="entry name" value="STHK_ChrS"/>
    <property type="match status" value="1"/>
</dbReference>
<keyword evidence="9" id="KW-1185">Reference proteome</keyword>
<dbReference type="EMBL" id="JACCBK010000001">
    <property type="protein sequence ID" value="NYD85531.1"/>
    <property type="molecule type" value="Genomic_DNA"/>
</dbReference>
<keyword evidence="3" id="KW-0902">Two-component regulatory system</keyword>
<dbReference type="Pfam" id="PF07730">
    <property type="entry name" value="HisKA_3"/>
    <property type="match status" value="1"/>
</dbReference>
<evidence type="ECO:0000256" key="4">
    <source>
        <dbReference type="SAM" id="Phobius"/>
    </source>
</evidence>
<feature type="transmembrane region" description="Helical" evidence="4">
    <location>
        <begin position="49"/>
        <end position="68"/>
    </location>
</feature>
<gene>
    <name evidence="7" type="ORF">BKA21_001080</name>
    <name evidence="6" type="ORF">Col01nite_06190</name>
</gene>
<dbReference type="RefSeq" id="WP_140457329.1">
    <property type="nucleotide sequence ID" value="NZ_BAABFI010000011.1"/>
</dbReference>